<dbReference type="AlphaFoldDB" id="A0A2P4ZNG0"/>
<dbReference type="EMBL" id="JPDN02000016">
    <property type="protein sequence ID" value="PON25835.1"/>
    <property type="molecule type" value="Genomic_DNA"/>
</dbReference>
<dbReference type="RefSeq" id="XP_018663380.1">
    <property type="nucleotide sequence ID" value="XM_018803342.1"/>
</dbReference>
<evidence type="ECO:0000256" key="1">
    <source>
        <dbReference type="SAM" id="MobiDB-lite"/>
    </source>
</evidence>
<protein>
    <submittedName>
        <fullName evidence="2">Uncharacterized protein</fullName>
    </submittedName>
</protein>
<feature type="region of interest" description="Disordered" evidence="1">
    <location>
        <begin position="13"/>
        <end position="43"/>
    </location>
</feature>
<evidence type="ECO:0000313" key="2">
    <source>
        <dbReference type="EMBL" id="PON25835.1"/>
    </source>
</evidence>
<evidence type="ECO:0000313" key="3">
    <source>
        <dbReference type="Proteomes" id="UP000054821"/>
    </source>
</evidence>
<comment type="caution">
    <text evidence="2">The sequence shown here is derived from an EMBL/GenBank/DDBJ whole genome shotgun (WGS) entry which is preliminary data.</text>
</comment>
<dbReference type="GeneID" id="29983425"/>
<reference evidence="2 3" key="1">
    <citation type="journal article" date="2016" name="Genome Announc.">
        <title>Draft Whole-Genome Sequence of Trichoderma gamsii T6085, a Promising Biocontrol Agent of Fusarium Head Blight on Wheat.</title>
        <authorList>
            <person name="Baroncelli R."/>
            <person name="Zapparata A."/>
            <person name="Piaggeschi G."/>
            <person name="Sarrocco S."/>
            <person name="Vannacci G."/>
        </authorList>
    </citation>
    <scope>NUCLEOTIDE SEQUENCE [LARGE SCALE GENOMIC DNA]</scope>
    <source>
        <strain evidence="2 3">T6085</strain>
    </source>
</reference>
<gene>
    <name evidence="2" type="ORF">TGAM01_v205272</name>
</gene>
<proteinExistence type="predicted"/>
<accession>A0A2P4ZNG0</accession>
<name>A0A2P4ZNG0_9HYPO</name>
<keyword evidence="3" id="KW-1185">Reference proteome</keyword>
<sequence length="132" mass="13305">MFLHIAAQLVGSRPAGSPATAGMSRGDSPGKLANSGEDDPLAPRSARMHYSLLGEALALTPLLVLRRSVRGAPFGLWGIRTLETVGLGCGCRALGSSVDGSAAAATGKALVAPIARLSGDANGCLHYPPADT</sequence>
<dbReference type="Proteomes" id="UP000054821">
    <property type="component" value="Unassembled WGS sequence"/>
</dbReference>
<organism evidence="2 3">
    <name type="scientific">Trichoderma gamsii</name>
    <dbReference type="NCBI Taxonomy" id="398673"/>
    <lineage>
        <taxon>Eukaryota</taxon>
        <taxon>Fungi</taxon>
        <taxon>Dikarya</taxon>
        <taxon>Ascomycota</taxon>
        <taxon>Pezizomycotina</taxon>
        <taxon>Sordariomycetes</taxon>
        <taxon>Hypocreomycetidae</taxon>
        <taxon>Hypocreales</taxon>
        <taxon>Hypocreaceae</taxon>
        <taxon>Trichoderma</taxon>
    </lineage>
</organism>